<protein>
    <submittedName>
        <fullName evidence="3">Putative crotonase</fullName>
    </submittedName>
</protein>
<dbReference type="GO" id="GO:0003824">
    <property type="term" value="F:catalytic activity"/>
    <property type="evidence" value="ECO:0007669"/>
    <property type="project" value="InterPro"/>
</dbReference>
<dbReference type="Pfam" id="PF00378">
    <property type="entry name" value="ECH_1"/>
    <property type="match status" value="1"/>
</dbReference>
<dbReference type="InterPro" id="IPR001753">
    <property type="entry name" value="Enoyl-CoA_hydra/iso"/>
</dbReference>
<dbReference type="InterPro" id="IPR018376">
    <property type="entry name" value="Enoyl-CoA_hyd/isom_CS"/>
</dbReference>
<dbReference type="PANTHER" id="PTHR43802:SF1">
    <property type="entry name" value="IP11341P-RELATED"/>
    <property type="match status" value="1"/>
</dbReference>
<evidence type="ECO:0000313" key="3">
    <source>
        <dbReference type="EMBL" id="ACF98156.1"/>
    </source>
</evidence>
<name>B8R900_9BACT</name>
<reference evidence="3" key="1">
    <citation type="journal article" date="2009" name="Appl. Environ. Microbiol.">
        <title>Characterization of denitrification gene clusters of soil bacteria via a metagenomic approach.</title>
        <authorList>
            <person name="Demaneche S."/>
            <person name="Philippot L."/>
            <person name="David M.M."/>
            <person name="Navarro E."/>
            <person name="Vogel T.M."/>
            <person name="Simonet P."/>
        </authorList>
    </citation>
    <scope>NUCLEOTIDE SEQUENCE</scope>
</reference>
<dbReference type="Gene3D" id="3.90.226.10">
    <property type="entry name" value="2-enoyl-CoA Hydratase, Chain A, domain 1"/>
    <property type="match status" value="1"/>
</dbReference>
<sequence length="262" mass="27183">MTEASSAGAVLVRDEGAVRAITLNRPQRLNAIDMAMLDGLDAALAGAEAASGVRAILLAGAGRAFTVGDDLDAQQEISAAGLGAVERQVEVLQRISEHMLFGAKPVVGAVQGWAVGGGFAWTLNCDFALWAEDACGFLPEIAYGLFVSGGSSWLLPRLAGPAMAREMILRGRRMSAPELRAAGISSRVVPAARLQAEAMTLAQELAALPPEAVARAKRALVDPDKAALRLAMQQEAEACIAGASDPATLARLKDVAAKRKSS</sequence>
<dbReference type="SUPFAM" id="SSF52096">
    <property type="entry name" value="ClpP/crotonase"/>
    <property type="match status" value="1"/>
</dbReference>
<dbReference type="CDD" id="cd06558">
    <property type="entry name" value="crotonase-like"/>
    <property type="match status" value="1"/>
</dbReference>
<dbReference type="EMBL" id="EU910856">
    <property type="protein sequence ID" value="ACF98156.1"/>
    <property type="molecule type" value="Genomic_DNA"/>
</dbReference>
<dbReference type="PROSITE" id="PS00166">
    <property type="entry name" value="ENOYL_COA_HYDRATASE"/>
    <property type="match status" value="1"/>
</dbReference>
<evidence type="ECO:0000256" key="1">
    <source>
        <dbReference type="ARBA" id="ARBA00005254"/>
    </source>
</evidence>
<dbReference type="PANTHER" id="PTHR43802">
    <property type="entry name" value="ENOYL-COA HYDRATASE"/>
    <property type="match status" value="1"/>
</dbReference>
<organism evidence="3">
    <name type="scientific">uncultured bacterium 1116</name>
    <dbReference type="NCBI Taxonomy" id="548899"/>
    <lineage>
        <taxon>Bacteria</taxon>
        <taxon>environmental samples</taxon>
    </lineage>
</organism>
<proteinExistence type="inferred from homology"/>
<dbReference type="InterPro" id="IPR029045">
    <property type="entry name" value="ClpP/crotonase-like_dom_sf"/>
</dbReference>
<dbReference type="AlphaFoldDB" id="B8R900"/>
<evidence type="ECO:0000256" key="2">
    <source>
        <dbReference type="RuleBase" id="RU003707"/>
    </source>
</evidence>
<accession>B8R900</accession>
<comment type="similarity">
    <text evidence="1 2">Belongs to the enoyl-CoA hydratase/isomerase family.</text>
</comment>